<evidence type="ECO:0000256" key="2">
    <source>
        <dbReference type="SAM" id="Phobius"/>
    </source>
</evidence>
<feature type="transmembrane region" description="Helical" evidence="2">
    <location>
        <begin position="473"/>
        <end position="493"/>
    </location>
</feature>
<feature type="transmembrane region" description="Helical" evidence="2">
    <location>
        <begin position="538"/>
        <end position="565"/>
    </location>
</feature>
<gene>
    <name evidence="3" type="ordered locus">CCA_00561</name>
</gene>
<dbReference type="OrthoDB" id="17031at2"/>
<feature type="transmembrane region" description="Helical" evidence="2">
    <location>
        <begin position="411"/>
        <end position="433"/>
    </location>
</feature>
<organism evidence="3 4">
    <name type="scientific">Chlamydia caviae (strain ATCC VR-813 / DSM 19441 / 03DC25 / GPIC)</name>
    <name type="common">Chlamydophila caviae</name>
    <dbReference type="NCBI Taxonomy" id="227941"/>
    <lineage>
        <taxon>Bacteria</taxon>
        <taxon>Pseudomonadati</taxon>
        <taxon>Chlamydiota</taxon>
        <taxon>Chlamydiia</taxon>
        <taxon>Chlamydiales</taxon>
        <taxon>Chlamydiaceae</taxon>
        <taxon>Chlamydia/Chlamydophila group</taxon>
        <taxon>Chlamydia</taxon>
    </lineage>
</organism>
<evidence type="ECO:0008006" key="5">
    <source>
        <dbReference type="Google" id="ProtNLM"/>
    </source>
</evidence>
<proteinExistence type="predicted"/>
<keyword evidence="2" id="KW-1133">Transmembrane helix</keyword>
<dbReference type="AlphaFoldDB" id="Q822W8"/>
<keyword evidence="4" id="KW-1185">Reference proteome</keyword>
<dbReference type="Proteomes" id="UP000002193">
    <property type="component" value="Chromosome"/>
</dbReference>
<keyword evidence="2" id="KW-0812">Transmembrane</keyword>
<evidence type="ECO:0000313" key="4">
    <source>
        <dbReference type="Proteomes" id="UP000002193"/>
    </source>
</evidence>
<dbReference type="Pfam" id="PF05095">
    <property type="entry name" value="DUF687"/>
    <property type="match status" value="1"/>
</dbReference>
<feature type="region of interest" description="Disordered" evidence="1">
    <location>
        <begin position="1"/>
        <end position="26"/>
    </location>
</feature>
<dbReference type="KEGG" id="cca:CCA_00561"/>
<evidence type="ECO:0000313" key="3">
    <source>
        <dbReference type="EMBL" id="AAP05303.1"/>
    </source>
</evidence>
<name>Q822W8_CHLCV</name>
<reference evidence="3 4" key="1">
    <citation type="journal article" date="2003" name="Nucleic Acids Res.">
        <title>Genome sequence of Chlamydophila caviae (Chlamydia psittaci GPIC): examining the role of niche-specific genes in the evolution of the Chlamydiaceae.</title>
        <authorList>
            <person name="Read T.D."/>
            <person name="Myers G.S.A."/>
            <person name="Brunham R.C."/>
            <person name="Nelson W.C."/>
            <person name="Paulsen I.T."/>
            <person name="Heidelberg J.F."/>
            <person name="Holtzapple E.K."/>
            <person name="Khouri H.M."/>
            <person name="Federova N.B."/>
            <person name="Carty H.A."/>
            <person name="Umayam L.A."/>
            <person name="Haft D.H."/>
            <person name="Peterson J.D."/>
            <person name="Beanan M.J."/>
            <person name="White O."/>
            <person name="Salzberg S.L."/>
            <person name="Hsia R.-C."/>
            <person name="McClarty G."/>
            <person name="Rank R.G."/>
            <person name="Bavoil P.M."/>
            <person name="Fraser C.M."/>
        </authorList>
    </citation>
    <scope>NUCLEOTIDE SEQUENCE [LARGE SCALE GENOMIC DNA]</scope>
    <source>
        <strain evidence="4">ATCC VR-813 / DSM 19441 / 03DC25 / GPIC</strain>
    </source>
</reference>
<evidence type="ECO:0000256" key="1">
    <source>
        <dbReference type="SAM" id="MobiDB-lite"/>
    </source>
</evidence>
<dbReference type="HOGENOM" id="CLU_035595_0_0_0"/>
<feature type="compositionally biased region" description="Polar residues" evidence="1">
    <location>
        <begin position="14"/>
        <end position="25"/>
    </location>
</feature>
<protein>
    <recommendedName>
        <fullName evidence="5">Transmembrane protein</fullName>
    </recommendedName>
</protein>
<dbReference type="InterPro" id="IPR007787">
    <property type="entry name" value="DUF687"/>
</dbReference>
<sequence length="573" mass="62643">MVAPVRIPIEDLTSENQENTPSQEGRASLEAVASQLNEVIINMSEIDLTNNDDSDVGGSRAVSESLCIANTETPEPADYDIGTTYVNGSWQTETEAQLEGMHISGLRGEPVRVLYNSGRGLTSSGFLNRRSSVSPMNSLCVTILEILQAFFSHPENAGRRHTLIFYGDAGAYVQQVLDHSPYASRVDCIGIAPTTYVTGHSNVHHFRVSGDLATLRDRDGYNNSSVSTLGYSAGTEGLLLPGLRDPSYQYVLGIQDPSQLNEGPVTDPAVAISLIQMGSDMRAFAQAERAFNDVDNPNEALVNPYPSTWPDTILTGIFLVPSILAIMQDVFVRSLLPEEDQPFYWVSHVGYSAGLLQRLVLMFTNHRDLRFNHRGARLLVRSFAAPMLLISAAESVNYLQRMRRPIPILQAIYFGGSVMSGTWVVLAIGNTFLTRMRASVQRLGLRLMRDPEQERGGNERRAIRVADAARRGIATALPTMCAGVVAGLGAGLLNGCSIPSALNRPINATAHNLPENRTWVFDGDILRDPSRSWVSGDWFGLSATISFLLGLIVICTSIGVIVASVRRNRHRRT</sequence>
<keyword evidence="2" id="KW-0472">Membrane</keyword>
<dbReference type="EMBL" id="AE015925">
    <property type="protein sequence ID" value="AAP05303.1"/>
    <property type="molecule type" value="Genomic_DNA"/>
</dbReference>
<accession>Q822W8</accession>
<dbReference type="RefSeq" id="WP_011006518.1">
    <property type="nucleotide sequence ID" value="NC_003361.3"/>
</dbReference>